<dbReference type="AlphaFoldDB" id="A0ABC9DY51"/>
<feature type="transmembrane region" description="Helical" evidence="7">
    <location>
        <begin position="153"/>
        <end position="173"/>
    </location>
</feature>
<reference evidence="8" key="1">
    <citation type="submission" date="2024-10" db="EMBL/GenBank/DDBJ databases">
        <authorList>
            <person name="Ryan C."/>
        </authorList>
    </citation>
    <scope>NUCLEOTIDE SEQUENCE [LARGE SCALE GENOMIC DNA]</scope>
</reference>
<sequence length="224" mass="23255">MASSSNATAAGAVSVEIRGGGSPRGRSLRAPAAPTPLGPDAAGRKRRAVARGVQSALSKTSSLANFLPTGTLLTFEVSLPAASGDGSCSAVSAAMIRALLALCAASCFLFHFTDSFRAPDDGKVYYGFVTPRGLSLFRTGLGVEAPREDRYRLAFVDVVHAAMSVLVFAAVALADYRVSGCLFPGHRKDMDEVMESLPLMVGAVCSGLFLVFPNTRYGIGCLAA</sequence>
<evidence type="ECO:0000313" key="9">
    <source>
        <dbReference type="Proteomes" id="UP001497457"/>
    </source>
</evidence>
<dbReference type="GO" id="GO:0005737">
    <property type="term" value="C:cytoplasm"/>
    <property type="evidence" value="ECO:0007669"/>
    <property type="project" value="UniProtKB-ARBA"/>
</dbReference>
<dbReference type="Proteomes" id="UP001497457">
    <property type="component" value="Chromosome 35b"/>
</dbReference>
<comment type="similarity">
    <text evidence="2">Belongs to the plant DMP1 protein family.</text>
</comment>
<keyword evidence="3 7" id="KW-0812">Transmembrane</keyword>
<evidence type="ECO:0000256" key="3">
    <source>
        <dbReference type="ARBA" id="ARBA00022692"/>
    </source>
</evidence>
<dbReference type="GO" id="GO:0016020">
    <property type="term" value="C:membrane"/>
    <property type="evidence" value="ECO:0007669"/>
    <property type="project" value="UniProtKB-SubCell"/>
</dbReference>
<dbReference type="PANTHER" id="PTHR31621:SF11">
    <property type="entry name" value="PROTEIN DMP8-RELATED"/>
    <property type="match status" value="1"/>
</dbReference>
<evidence type="ECO:0000256" key="7">
    <source>
        <dbReference type="SAM" id="Phobius"/>
    </source>
</evidence>
<comment type="subcellular location">
    <subcellularLocation>
        <location evidence="1">Membrane</location>
        <topology evidence="1">Multi-pass membrane protein</topology>
    </subcellularLocation>
</comment>
<proteinExistence type="inferred from homology"/>
<name>A0ABC9DY51_9POAL</name>
<keyword evidence="5 7" id="KW-0472">Membrane</keyword>
<gene>
    <name evidence="8" type="ORF">URODEC1_LOCUS89647</name>
</gene>
<evidence type="ECO:0000256" key="2">
    <source>
        <dbReference type="ARBA" id="ARBA00008707"/>
    </source>
</evidence>
<dbReference type="Pfam" id="PF05078">
    <property type="entry name" value="DUF679"/>
    <property type="match status" value="1"/>
</dbReference>
<feature type="transmembrane region" description="Helical" evidence="7">
    <location>
        <begin position="193"/>
        <end position="212"/>
    </location>
</feature>
<dbReference type="PANTHER" id="PTHR31621">
    <property type="entry name" value="PROTEIN DMP3"/>
    <property type="match status" value="1"/>
</dbReference>
<evidence type="ECO:0000256" key="1">
    <source>
        <dbReference type="ARBA" id="ARBA00004141"/>
    </source>
</evidence>
<feature type="region of interest" description="Disordered" evidence="6">
    <location>
        <begin position="14"/>
        <end position="45"/>
    </location>
</feature>
<evidence type="ECO:0000256" key="5">
    <source>
        <dbReference type="ARBA" id="ARBA00023136"/>
    </source>
</evidence>
<accession>A0ABC9DY51</accession>
<keyword evidence="4 7" id="KW-1133">Transmembrane helix</keyword>
<protein>
    <submittedName>
        <fullName evidence="8">Uncharacterized protein</fullName>
    </submittedName>
</protein>
<evidence type="ECO:0000256" key="4">
    <source>
        <dbReference type="ARBA" id="ARBA00022989"/>
    </source>
</evidence>
<evidence type="ECO:0000313" key="8">
    <source>
        <dbReference type="EMBL" id="CAL5046956.1"/>
    </source>
</evidence>
<keyword evidence="9" id="KW-1185">Reference proteome</keyword>
<dbReference type="EMBL" id="OZ075145">
    <property type="protein sequence ID" value="CAL5046956.1"/>
    <property type="molecule type" value="Genomic_DNA"/>
</dbReference>
<dbReference type="InterPro" id="IPR007770">
    <property type="entry name" value="DMP"/>
</dbReference>
<organism evidence="8 9">
    <name type="scientific">Urochloa decumbens</name>
    <dbReference type="NCBI Taxonomy" id="240449"/>
    <lineage>
        <taxon>Eukaryota</taxon>
        <taxon>Viridiplantae</taxon>
        <taxon>Streptophyta</taxon>
        <taxon>Embryophyta</taxon>
        <taxon>Tracheophyta</taxon>
        <taxon>Spermatophyta</taxon>
        <taxon>Magnoliopsida</taxon>
        <taxon>Liliopsida</taxon>
        <taxon>Poales</taxon>
        <taxon>Poaceae</taxon>
        <taxon>PACMAD clade</taxon>
        <taxon>Panicoideae</taxon>
        <taxon>Panicodae</taxon>
        <taxon>Paniceae</taxon>
        <taxon>Melinidinae</taxon>
        <taxon>Urochloa</taxon>
    </lineage>
</organism>
<evidence type="ECO:0000256" key="6">
    <source>
        <dbReference type="SAM" id="MobiDB-lite"/>
    </source>
</evidence>